<evidence type="ECO:0000313" key="1">
    <source>
        <dbReference type="EMBL" id="KKM24192.1"/>
    </source>
</evidence>
<comment type="caution">
    <text evidence="1">The sequence shown here is derived from an EMBL/GenBank/DDBJ whole genome shotgun (WGS) entry which is preliminary data.</text>
</comment>
<name>A0A0F9I9P4_9ZZZZ</name>
<reference evidence="1" key="1">
    <citation type="journal article" date="2015" name="Nature">
        <title>Complex archaea that bridge the gap between prokaryotes and eukaryotes.</title>
        <authorList>
            <person name="Spang A."/>
            <person name="Saw J.H."/>
            <person name="Jorgensen S.L."/>
            <person name="Zaremba-Niedzwiedzka K."/>
            <person name="Martijn J."/>
            <person name="Lind A.E."/>
            <person name="van Eijk R."/>
            <person name="Schleper C."/>
            <person name="Guy L."/>
            <person name="Ettema T.J."/>
        </authorList>
    </citation>
    <scope>NUCLEOTIDE SEQUENCE</scope>
</reference>
<sequence length="316" mass="34855">MVHKVLDNIEKLINIGGARVEMPPWYQGEKGWGNLAHPNVYKANAQQQYPAGAKYVEGERRFYYSKFIGQISGVEWIVALQAPNSTALTVTQGRFLFAHVFQQDYADGLLVRMVGAENSLWYKTTTSEAQATDYYSGGWVNGKDTGANNRPFYRRIVAHNYDVSTTIPGESSADSDVSELQLDQDVVTAKTTMATTIMPNPWKHLIYKTHSEWNQYAPAMGAVVPNAVSQNEFVWVQTWGPMGIPWAAVEFSGAGNYEIMYKISGDGSVSGQHSGAPAPADGSTFQVAGHSMASSIMESASGQDEELMMIFLELRR</sequence>
<dbReference type="EMBL" id="LAZR01012978">
    <property type="protein sequence ID" value="KKM24192.1"/>
    <property type="molecule type" value="Genomic_DNA"/>
</dbReference>
<dbReference type="AlphaFoldDB" id="A0A0F9I9P4"/>
<protein>
    <submittedName>
        <fullName evidence="1">Uncharacterized protein</fullName>
    </submittedName>
</protein>
<gene>
    <name evidence="1" type="ORF">LCGC14_1607590</name>
</gene>
<proteinExistence type="predicted"/>
<accession>A0A0F9I9P4</accession>
<organism evidence="1">
    <name type="scientific">marine sediment metagenome</name>
    <dbReference type="NCBI Taxonomy" id="412755"/>
    <lineage>
        <taxon>unclassified sequences</taxon>
        <taxon>metagenomes</taxon>
        <taxon>ecological metagenomes</taxon>
    </lineage>
</organism>